<feature type="domain" description="Endonuclease/exonuclease/phosphatase" evidence="1">
    <location>
        <begin position="3"/>
        <end position="174"/>
    </location>
</feature>
<organism evidence="2">
    <name type="scientific">Populus alba</name>
    <name type="common">White poplar</name>
    <dbReference type="NCBI Taxonomy" id="43335"/>
    <lineage>
        <taxon>Eukaryota</taxon>
        <taxon>Viridiplantae</taxon>
        <taxon>Streptophyta</taxon>
        <taxon>Embryophyta</taxon>
        <taxon>Tracheophyta</taxon>
        <taxon>Spermatophyta</taxon>
        <taxon>Magnoliopsida</taxon>
        <taxon>eudicotyledons</taxon>
        <taxon>Gunneridae</taxon>
        <taxon>Pentapetalae</taxon>
        <taxon>rosids</taxon>
        <taxon>fabids</taxon>
        <taxon>Malpighiales</taxon>
        <taxon>Salicaceae</taxon>
        <taxon>Saliceae</taxon>
        <taxon>Populus</taxon>
    </lineage>
</organism>
<dbReference type="SUPFAM" id="SSF56219">
    <property type="entry name" value="DNase I-like"/>
    <property type="match status" value="1"/>
</dbReference>
<dbReference type="STRING" id="43335.A0A4U5R3F2"/>
<dbReference type="InterPro" id="IPR036691">
    <property type="entry name" value="Endo/exonu/phosph_ase_sf"/>
</dbReference>
<dbReference type="EMBL" id="RCHU01000027">
    <property type="protein sequence ID" value="TKS17469.1"/>
    <property type="molecule type" value="Genomic_DNA"/>
</dbReference>
<dbReference type="Gene3D" id="3.60.10.10">
    <property type="entry name" value="Endonuclease/exonuclease/phosphatase"/>
    <property type="match status" value="1"/>
</dbReference>
<comment type="caution">
    <text evidence="2">The sequence shown here is derived from an EMBL/GenBank/DDBJ whole genome shotgun (WGS) entry which is preliminary data.</text>
</comment>
<evidence type="ECO:0000313" key="2">
    <source>
        <dbReference type="EMBL" id="TKS17469.1"/>
    </source>
</evidence>
<reference evidence="2" key="1">
    <citation type="submission" date="2018-10" db="EMBL/GenBank/DDBJ databases">
        <title>Population genomic analysis revealed the cold adaptation of white poplar.</title>
        <authorList>
            <person name="Liu Y.-J."/>
        </authorList>
    </citation>
    <scope>NUCLEOTIDE SEQUENCE [LARGE SCALE GENOMIC DNA]</scope>
    <source>
        <strain evidence="2">PAL-ZL1</strain>
    </source>
</reference>
<sequence>MKKNKLDVCGLLETKMLPARIASMHARRLKLWKYLSNAESAHTARILLFWKPDTVHVTLLASSAQAIHLGVLFGEDLRSWNSSHPWLILGDFNSLLSSSDKHNGEAISSYEVSDFNGCCLDIGLRDVNYTGCHYTWSNGTVWSKLDRVLINPFWPSLHRSTHVHFETPGAFSDHSPAAVRLDPYVQGRRSFKFFNMWAAHDQFMGVVSSCWSSSIYGTPMYILCRKLKLLKGPLKELNRLHFSHISERVSRLESQLDQLQTVFQQDRDNPLLLEQDKLLRSKLSSLKYAENQFFRQKIKCQFLKDSDRGSKFFHALMGHNHRRSFIPATTCSNGRTTTSLKEVGDAFVAYYQQLLGTPKPTTPIDSDIIQRGPRLPSHLQDALLAPAHHSSSPFVESHHPRLGRSSLNIVGLRVESVSMMRNWS</sequence>
<dbReference type="AlphaFoldDB" id="A0A4U5R3F2"/>
<dbReference type="GO" id="GO:0003824">
    <property type="term" value="F:catalytic activity"/>
    <property type="evidence" value="ECO:0007669"/>
    <property type="project" value="InterPro"/>
</dbReference>
<proteinExistence type="predicted"/>
<protein>
    <recommendedName>
        <fullName evidence="1">Endonuclease/exonuclease/phosphatase domain-containing protein</fullName>
    </recommendedName>
</protein>
<gene>
    <name evidence="2" type="ORF">D5086_0000012930</name>
</gene>
<name>A0A4U5R3F2_POPAL</name>
<dbReference type="PANTHER" id="PTHR33710">
    <property type="entry name" value="BNAC02G09200D PROTEIN"/>
    <property type="match status" value="1"/>
</dbReference>
<evidence type="ECO:0000259" key="1">
    <source>
        <dbReference type="Pfam" id="PF03372"/>
    </source>
</evidence>
<dbReference type="PANTHER" id="PTHR33710:SF71">
    <property type="entry name" value="ENDONUCLEASE_EXONUCLEASE_PHOSPHATASE DOMAIN-CONTAINING PROTEIN"/>
    <property type="match status" value="1"/>
</dbReference>
<dbReference type="Pfam" id="PF03372">
    <property type="entry name" value="Exo_endo_phos"/>
    <property type="match status" value="1"/>
</dbReference>
<accession>A0A4U5R3F2</accession>
<dbReference type="InterPro" id="IPR005135">
    <property type="entry name" value="Endo/exonuclease/phosphatase"/>
</dbReference>